<gene>
    <name evidence="1" type="ORF">SAMN04487969_10559</name>
</gene>
<protein>
    <submittedName>
        <fullName evidence="1">Uncharacterized protein</fullName>
    </submittedName>
</protein>
<evidence type="ECO:0000313" key="1">
    <source>
        <dbReference type="EMBL" id="SFE67339.1"/>
    </source>
</evidence>
<dbReference type="RefSeq" id="WP_046231582.1">
    <property type="nucleotide sequence ID" value="NZ_LAQO01000007.1"/>
</dbReference>
<name>A0A1I2CG45_9BACL</name>
<dbReference type="Proteomes" id="UP000183410">
    <property type="component" value="Unassembled WGS sequence"/>
</dbReference>
<dbReference type="OrthoDB" id="1432909at2"/>
<accession>A0A1I2CG45</accession>
<proteinExistence type="predicted"/>
<evidence type="ECO:0000313" key="2">
    <source>
        <dbReference type="Proteomes" id="UP000183410"/>
    </source>
</evidence>
<organism evidence="1 2">
    <name type="scientific">Paenibacillus algorifonticola</name>
    <dbReference type="NCBI Taxonomy" id="684063"/>
    <lineage>
        <taxon>Bacteria</taxon>
        <taxon>Bacillati</taxon>
        <taxon>Bacillota</taxon>
        <taxon>Bacilli</taxon>
        <taxon>Bacillales</taxon>
        <taxon>Paenibacillaceae</taxon>
        <taxon>Paenibacillus</taxon>
    </lineage>
</organism>
<keyword evidence="2" id="KW-1185">Reference proteome</keyword>
<reference evidence="2" key="1">
    <citation type="submission" date="2016-10" db="EMBL/GenBank/DDBJ databases">
        <authorList>
            <person name="Varghese N."/>
            <person name="Submissions S."/>
        </authorList>
    </citation>
    <scope>NUCLEOTIDE SEQUENCE [LARGE SCALE GENOMIC DNA]</scope>
    <source>
        <strain evidence="2">CGMCC 1.10223</strain>
    </source>
</reference>
<dbReference type="EMBL" id="FONN01000005">
    <property type="protein sequence ID" value="SFE67339.1"/>
    <property type="molecule type" value="Genomic_DNA"/>
</dbReference>
<sequence>MPAPQGVLNADYTVKQYKTPTIGRAGGVITGQIVIGFPSVTGNFAALTNANASNYTILSYDNAKRNGSPAPYHSIVEDVRSLPATGIPYSSKDNIKQGQLEQRRYYGSDGKAELDIDYTNHGNAQINPNVPHRHDWNYNNKPQRGPWYIVETDLHYSYSQLVEDLNTGHEVSFTFVNVKYYITQNQGSWYLTKLGESVPLQSASTPSELLTLATLNNESLQTLFNNGSLVDISVY</sequence>
<dbReference type="AlphaFoldDB" id="A0A1I2CG45"/>